<dbReference type="EMBL" id="CP054475">
    <property type="protein sequence ID" value="UXD88139.1"/>
    <property type="molecule type" value="Genomic_DNA"/>
</dbReference>
<feature type="transmembrane region" description="Helical" evidence="6">
    <location>
        <begin position="200"/>
        <end position="223"/>
    </location>
</feature>
<feature type="transmembrane region" description="Helical" evidence="6">
    <location>
        <begin position="291"/>
        <end position="309"/>
    </location>
</feature>
<evidence type="ECO:0000256" key="4">
    <source>
        <dbReference type="ARBA" id="ARBA00022989"/>
    </source>
</evidence>
<keyword evidence="4 6" id="KW-1133">Transmembrane helix</keyword>
<keyword evidence="9" id="KW-1185">Reference proteome</keyword>
<protein>
    <submittedName>
        <fullName evidence="8">DMT family transporter</fullName>
    </submittedName>
</protein>
<proteinExistence type="inferred from homology"/>
<feature type="domain" description="EamA" evidence="7">
    <location>
        <begin position="175"/>
        <end position="305"/>
    </location>
</feature>
<dbReference type="SUPFAM" id="SSF103481">
    <property type="entry name" value="Multidrug resistance efflux transporter EmrE"/>
    <property type="match status" value="2"/>
</dbReference>
<feature type="transmembrane region" description="Helical" evidence="6">
    <location>
        <begin position="149"/>
        <end position="170"/>
    </location>
</feature>
<name>A0ABY6ACH4_9GAMM</name>
<feature type="transmembrane region" description="Helical" evidence="6">
    <location>
        <begin position="123"/>
        <end position="142"/>
    </location>
</feature>
<feature type="transmembrane region" description="Helical" evidence="6">
    <location>
        <begin position="176"/>
        <end position="193"/>
    </location>
</feature>
<dbReference type="Pfam" id="PF00892">
    <property type="entry name" value="EamA"/>
    <property type="match status" value="2"/>
</dbReference>
<comment type="similarity">
    <text evidence="2">Belongs to the EamA transporter family.</text>
</comment>
<accession>A0ABY6ACH4</accession>
<comment type="subcellular location">
    <subcellularLocation>
        <location evidence="1">Membrane</location>
        <topology evidence="1">Multi-pass membrane protein</topology>
    </subcellularLocation>
</comment>
<dbReference type="InterPro" id="IPR037185">
    <property type="entry name" value="EmrE-like"/>
</dbReference>
<gene>
    <name evidence="8" type="ORF">HUF19_12180</name>
</gene>
<evidence type="ECO:0000256" key="1">
    <source>
        <dbReference type="ARBA" id="ARBA00004141"/>
    </source>
</evidence>
<evidence type="ECO:0000259" key="7">
    <source>
        <dbReference type="Pfam" id="PF00892"/>
    </source>
</evidence>
<evidence type="ECO:0000256" key="2">
    <source>
        <dbReference type="ARBA" id="ARBA00007362"/>
    </source>
</evidence>
<feature type="transmembrane region" description="Helical" evidence="6">
    <location>
        <begin position="97"/>
        <end position="117"/>
    </location>
</feature>
<feature type="transmembrane region" description="Helical" evidence="6">
    <location>
        <begin position="235"/>
        <end position="253"/>
    </location>
</feature>
<dbReference type="InterPro" id="IPR050638">
    <property type="entry name" value="AA-Vitamin_Transporters"/>
</dbReference>
<evidence type="ECO:0000313" key="8">
    <source>
        <dbReference type="EMBL" id="UXD88139.1"/>
    </source>
</evidence>
<evidence type="ECO:0000256" key="3">
    <source>
        <dbReference type="ARBA" id="ARBA00022692"/>
    </source>
</evidence>
<reference evidence="9" key="1">
    <citation type="submission" date="2020-06" db="EMBL/GenBank/DDBJ databases">
        <title>Thalassolituus marinus alknpb1M-1, a hydrocarbon-degrading bacterium isolated from the deep-sea overlying water using an in-situ strategy from the South China Sea basin.</title>
        <authorList>
            <person name="Dong C."/>
            <person name="Chen Y."/>
            <person name="Shao Z."/>
        </authorList>
    </citation>
    <scope>NUCLEOTIDE SEQUENCE [LARGE SCALE GENOMIC DNA]</scope>
    <source>
        <strain evidence="9">alknpb1M-1</strain>
    </source>
</reference>
<feature type="transmembrane region" description="Helical" evidence="6">
    <location>
        <begin position="32"/>
        <end position="52"/>
    </location>
</feature>
<feature type="domain" description="EamA" evidence="7">
    <location>
        <begin position="35"/>
        <end position="165"/>
    </location>
</feature>
<keyword evidence="5 6" id="KW-0472">Membrane</keyword>
<evidence type="ECO:0000256" key="6">
    <source>
        <dbReference type="SAM" id="Phobius"/>
    </source>
</evidence>
<dbReference type="PANTHER" id="PTHR32322">
    <property type="entry name" value="INNER MEMBRANE TRANSPORTER"/>
    <property type="match status" value="1"/>
</dbReference>
<dbReference type="Proteomes" id="UP001065322">
    <property type="component" value="Chromosome"/>
</dbReference>
<dbReference type="InterPro" id="IPR000620">
    <property type="entry name" value="EamA_dom"/>
</dbReference>
<feature type="transmembrane region" description="Helical" evidence="6">
    <location>
        <begin position="265"/>
        <end position="285"/>
    </location>
</feature>
<keyword evidence="3 6" id="KW-0812">Transmembrane</keyword>
<feature type="transmembrane region" description="Helical" evidence="6">
    <location>
        <begin position="64"/>
        <end position="85"/>
    </location>
</feature>
<organism evidence="8 9">
    <name type="scientific">Thalassolituus hydrocarboniclasticus</name>
    <dbReference type="NCBI Taxonomy" id="2742796"/>
    <lineage>
        <taxon>Bacteria</taxon>
        <taxon>Pseudomonadati</taxon>
        <taxon>Pseudomonadota</taxon>
        <taxon>Gammaproteobacteria</taxon>
        <taxon>Oceanospirillales</taxon>
        <taxon>Oceanospirillaceae</taxon>
        <taxon>Thalassolituus</taxon>
    </lineage>
</organism>
<evidence type="ECO:0000313" key="9">
    <source>
        <dbReference type="Proteomes" id="UP001065322"/>
    </source>
</evidence>
<sequence length="318" mass="34671">MYPAALLPAGQRFIVSSTSESVSTDDQHHAQLLRADLILLGVTLLAAVSWMFSKEALNEFPPLLFMACRFSAAGLLLAIPGRRALAALQAHEWRASALVGLFFGAAMSFWIMGLFNAHTLGEGAFITSLAVVLVPFISWLLFRERPAKSIWIALPLAIGGLALLSLRHGFTPDPGQLFFFAAALLLSLTFILNGRAAARISALALSAIQLVLVGVVSFTLSAMFEDWPDTFTPTMWLWLILSVTVGTAARFLLQTYAQGLASPSHAAVIMVLEPVWTAIIAAFWFTERMETAQILGCTLILLALLANRWSAISRWLKR</sequence>
<dbReference type="PANTHER" id="PTHR32322:SF2">
    <property type="entry name" value="EAMA DOMAIN-CONTAINING PROTEIN"/>
    <property type="match status" value="1"/>
</dbReference>
<evidence type="ECO:0000256" key="5">
    <source>
        <dbReference type="ARBA" id="ARBA00023136"/>
    </source>
</evidence>